<evidence type="ECO:0000313" key="2">
    <source>
        <dbReference type="EMBL" id="TWF54922.1"/>
    </source>
</evidence>
<sequence>MRRAATIGFLVMAMAAGAGTTVSAAEFPADVKTFLANREQCDHFRGEEAYDEARGAEINKALDKYCKGTDAALKKLKAKYRKGPPDVVKALAALEDTVE</sequence>
<accession>A0A561QX60</accession>
<reference evidence="2 3" key="1">
    <citation type="submission" date="2019-06" db="EMBL/GenBank/DDBJ databases">
        <title>Sorghum-associated microbial communities from plants grown in Nebraska, USA.</title>
        <authorList>
            <person name="Schachtman D."/>
        </authorList>
    </citation>
    <scope>NUCLEOTIDE SEQUENCE [LARGE SCALE GENOMIC DNA]</scope>
    <source>
        <strain evidence="2 3">1225</strain>
    </source>
</reference>
<evidence type="ECO:0000313" key="3">
    <source>
        <dbReference type="Proteomes" id="UP000320653"/>
    </source>
</evidence>
<evidence type="ECO:0000256" key="1">
    <source>
        <dbReference type="SAM" id="SignalP"/>
    </source>
</evidence>
<dbReference type="EMBL" id="VIWP01000003">
    <property type="protein sequence ID" value="TWF54922.1"/>
    <property type="molecule type" value="Genomic_DNA"/>
</dbReference>
<gene>
    <name evidence="2" type="ORF">FHW37_103793</name>
</gene>
<dbReference type="AlphaFoldDB" id="A0A561QX60"/>
<organism evidence="2 3">
    <name type="scientific">Neorhizobium alkalisoli</name>
    <dbReference type="NCBI Taxonomy" id="528178"/>
    <lineage>
        <taxon>Bacteria</taxon>
        <taxon>Pseudomonadati</taxon>
        <taxon>Pseudomonadota</taxon>
        <taxon>Alphaproteobacteria</taxon>
        <taxon>Hyphomicrobiales</taxon>
        <taxon>Rhizobiaceae</taxon>
        <taxon>Rhizobium/Agrobacterium group</taxon>
        <taxon>Neorhizobium</taxon>
    </lineage>
</organism>
<name>A0A561QX60_9HYPH</name>
<feature type="chain" id="PRO_5021906627" evidence="1">
    <location>
        <begin position="25"/>
        <end position="99"/>
    </location>
</feature>
<dbReference type="Proteomes" id="UP000320653">
    <property type="component" value="Unassembled WGS sequence"/>
</dbReference>
<keyword evidence="1" id="KW-0732">Signal</keyword>
<feature type="signal peptide" evidence="1">
    <location>
        <begin position="1"/>
        <end position="24"/>
    </location>
</feature>
<proteinExistence type="predicted"/>
<comment type="caution">
    <text evidence="2">The sequence shown here is derived from an EMBL/GenBank/DDBJ whole genome shotgun (WGS) entry which is preliminary data.</text>
</comment>
<protein>
    <submittedName>
        <fullName evidence="2">Uncharacterized protein</fullName>
    </submittedName>
</protein>
<keyword evidence="3" id="KW-1185">Reference proteome</keyword>